<evidence type="ECO:0000259" key="1">
    <source>
        <dbReference type="Pfam" id="PF07568"/>
    </source>
</evidence>
<keyword evidence="3" id="KW-1185">Reference proteome</keyword>
<reference evidence="2 3" key="1">
    <citation type="submission" date="2016-10" db="EMBL/GenBank/DDBJ databases">
        <authorList>
            <person name="Varghese N."/>
            <person name="Submissions S."/>
        </authorList>
    </citation>
    <scope>NUCLEOTIDE SEQUENCE [LARGE SCALE GENOMIC DNA]</scope>
    <source>
        <strain evidence="2 3">DSM 11855</strain>
    </source>
</reference>
<dbReference type="GO" id="GO:0016301">
    <property type="term" value="F:kinase activity"/>
    <property type="evidence" value="ECO:0007669"/>
    <property type="project" value="UniProtKB-KW"/>
</dbReference>
<keyword evidence="2" id="KW-0808">Transferase</keyword>
<sequence length="47" mass="5661">MALIHEELHEGGEINRLNFSLYLENLVEIFFPDLQAWRFQYQLKHGT</sequence>
<proteinExistence type="predicted"/>
<dbReference type="Proteomes" id="UP000323733">
    <property type="component" value="Unassembled WGS sequence"/>
</dbReference>
<dbReference type="AlphaFoldDB" id="A0A1I7BD35"/>
<accession>A0A1I7BD35</accession>
<dbReference type="EMBL" id="FPAO01000017">
    <property type="protein sequence ID" value="SFT85002.1"/>
    <property type="molecule type" value="Genomic_DNA"/>
</dbReference>
<organism evidence="2 3">
    <name type="scientific">Methanosarcina thermophila</name>
    <dbReference type="NCBI Taxonomy" id="2210"/>
    <lineage>
        <taxon>Archaea</taxon>
        <taxon>Methanobacteriati</taxon>
        <taxon>Methanobacteriota</taxon>
        <taxon>Stenosarchaea group</taxon>
        <taxon>Methanomicrobia</taxon>
        <taxon>Methanosarcinales</taxon>
        <taxon>Methanosarcinaceae</taxon>
        <taxon>Methanosarcina</taxon>
    </lineage>
</organism>
<evidence type="ECO:0000313" key="2">
    <source>
        <dbReference type="EMBL" id="SFT85002.1"/>
    </source>
</evidence>
<protein>
    <submittedName>
        <fullName evidence="2">Histidine kinase</fullName>
    </submittedName>
</protein>
<evidence type="ECO:0000313" key="3">
    <source>
        <dbReference type="Proteomes" id="UP000323733"/>
    </source>
</evidence>
<feature type="domain" description="Signal transduction histidine kinase subgroup 2 dimerisation and phosphoacceptor" evidence="1">
    <location>
        <begin position="1"/>
        <end position="29"/>
    </location>
</feature>
<dbReference type="InterPro" id="IPR011495">
    <property type="entry name" value="Sig_transdc_His_kin_sub2_dim/P"/>
</dbReference>
<dbReference type="Pfam" id="PF07568">
    <property type="entry name" value="HisKA_2"/>
    <property type="match status" value="1"/>
</dbReference>
<keyword evidence="2" id="KW-0418">Kinase</keyword>
<name>A0A1I7BD35_METTE</name>
<gene>
    <name evidence="2" type="ORF">SAMN02910340_02714</name>
</gene>